<dbReference type="Gene3D" id="1.20.1250.20">
    <property type="entry name" value="MFS general substrate transporter like domains"/>
    <property type="match status" value="1"/>
</dbReference>
<sequence length="530" mass="56858">MAGPGPDSIKHAGDVPSVSSEEGIIRLAALEGHDADIPSNAGVIHENGVNAAAVDVEKGPQPAELAGGDPNIVWWDGDNDPENPLNWKSWKKWSNVYIVAVISFVTPLASSCFAPAVPQVMQEFHSTNSELAPLVVSVYVLGFAFGPLVIAPLSEMYGRLRIYFTCNILFVVFTVACALSTNLNMLIGFRFIEGCVGSAPLSLAAGTIADIIEPERRGSTMSFLGMGPLLGPIVGPVAGGYLSQAKGWRWVFWLLAIIGSASTLAGAAVMSETYAPAILERKTRRLRKESGNAMLRSKLDTGLGARALFARSIIRPMKLLFLSPITFALSVFTALGYGYLYLLFTTFADVYGGQYGFSTGTIGLTFLGMGIGSLVGLAAVGLVSDRVYQKKAAGGKKKPEYRLLPMVYFSPFMCVGLFWYGWSAQARVFWLVPIIGTSFFGFGLFATMACVGTYLVDAFTVYAASAAAANAVLRSVFGAMIPLFGQSMYTSLGIGWGNSLLAFVALAMCPIPLIFYRYGETVRLRWSPKL</sequence>
<evidence type="ECO:0000256" key="3">
    <source>
        <dbReference type="ARBA" id="ARBA00022692"/>
    </source>
</evidence>
<comment type="similarity">
    <text evidence="2">Belongs to the major facilitator superfamily.</text>
</comment>
<gene>
    <name evidence="8" type="ORF">AOQ84DRAFT_196223</name>
</gene>
<feature type="transmembrane region" description="Helical" evidence="6">
    <location>
        <begin position="319"/>
        <end position="342"/>
    </location>
</feature>
<comment type="subcellular location">
    <subcellularLocation>
        <location evidence="1">Membrane</location>
        <topology evidence="1">Multi-pass membrane protein</topology>
    </subcellularLocation>
</comment>
<dbReference type="GO" id="GO:0016020">
    <property type="term" value="C:membrane"/>
    <property type="evidence" value="ECO:0007669"/>
    <property type="project" value="UniProtKB-SubCell"/>
</dbReference>
<organism evidence="8 9">
    <name type="scientific">Glonium stellatum</name>
    <dbReference type="NCBI Taxonomy" id="574774"/>
    <lineage>
        <taxon>Eukaryota</taxon>
        <taxon>Fungi</taxon>
        <taxon>Dikarya</taxon>
        <taxon>Ascomycota</taxon>
        <taxon>Pezizomycotina</taxon>
        <taxon>Dothideomycetes</taxon>
        <taxon>Pleosporomycetidae</taxon>
        <taxon>Gloniales</taxon>
        <taxon>Gloniaceae</taxon>
        <taxon>Glonium</taxon>
    </lineage>
</organism>
<evidence type="ECO:0000256" key="1">
    <source>
        <dbReference type="ARBA" id="ARBA00004141"/>
    </source>
</evidence>
<feature type="domain" description="Major facilitator superfamily (MFS) profile" evidence="7">
    <location>
        <begin position="95"/>
        <end position="522"/>
    </location>
</feature>
<dbReference type="AlphaFoldDB" id="A0A8E2ENL0"/>
<feature type="transmembrane region" description="Helical" evidence="6">
    <location>
        <begin position="187"/>
        <end position="211"/>
    </location>
</feature>
<dbReference type="OrthoDB" id="5296287at2759"/>
<feature type="transmembrane region" description="Helical" evidence="6">
    <location>
        <begin position="162"/>
        <end position="181"/>
    </location>
</feature>
<evidence type="ECO:0000313" key="8">
    <source>
        <dbReference type="EMBL" id="OCL02037.1"/>
    </source>
</evidence>
<feature type="transmembrane region" description="Helical" evidence="6">
    <location>
        <begin position="496"/>
        <end position="516"/>
    </location>
</feature>
<dbReference type="EMBL" id="KV751015">
    <property type="protein sequence ID" value="OCL02037.1"/>
    <property type="molecule type" value="Genomic_DNA"/>
</dbReference>
<keyword evidence="5 6" id="KW-0472">Membrane</keyword>
<feature type="transmembrane region" description="Helical" evidence="6">
    <location>
        <begin position="462"/>
        <end position="484"/>
    </location>
</feature>
<keyword evidence="3 6" id="KW-0812">Transmembrane</keyword>
<dbReference type="Pfam" id="PF07690">
    <property type="entry name" value="MFS_1"/>
    <property type="match status" value="1"/>
</dbReference>
<dbReference type="InterPro" id="IPR036259">
    <property type="entry name" value="MFS_trans_sf"/>
</dbReference>
<evidence type="ECO:0000256" key="2">
    <source>
        <dbReference type="ARBA" id="ARBA00008335"/>
    </source>
</evidence>
<evidence type="ECO:0000256" key="4">
    <source>
        <dbReference type="ARBA" id="ARBA00022989"/>
    </source>
</evidence>
<dbReference type="GO" id="GO:0022857">
    <property type="term" value="F:transmembrane transporter activity"/>
    <property type="evidence" value="ECO:0007669"/>
    <property type="project" value="InterPro"/>
</dbReference>
<proteinExistence type="inferred from homology"/>
<dbReference type="CDD" id="cd17323">
    <property type="entry name" value="MFS_Tpo1_MDR_like"/>
    <property type="match status" value="1"/>
</dbReference>
<dbReference type="FunFam" id="1.20.1250.20:FF:000011">
    <property type="entry name" value="MFS multidrug transporter, putative"/>
    <property type="match status" value="1"/>
</dbReference>
<feature type="transmembrane region" description="Helical" evidence="6">
    <location>
        <begin position="223"/>
        <end position="244"/>
    </location>
</feature>
<evidence type="ECO:0000259" key="7">
    <source>
        <dbReference type="PROSITE" id="PS50850"/>
    </source>
</evidence>
<feature type="transmembrane region" description="Helical" evidence="6">
    <location>
        <begin position="96"/>
        <end position="116"/>
    </location>
</feature>
<dbReference type="InterPro" id="IPR011701">
    <property type="entry name" value="MFS"/>
</dbReference>
<reference evidence="8 9" key="1">
    <citation type="journal article" date="2016" name="Nat. Commun.">
        <title>Ectomycorrhizal ecology is imprinted in the genome of the dominant symbiotic fungus Cenococcum geophilum.</title>
        <authorList>
            <consortium name="DOE Joint Genome Institute"/>
            <person name="Peter M."/>
            <person name="Kohler A."/>
            <person name="Ohm R.A."/>
            <person name="Kuo A."/>
            <person name="Krutzmann J."/>
            <person name="Morin E."/>
            <person name="Arend M."/>
            <person name="Barry K.W."/>
            <person name="Binder M."/>
            <person name="Choi C."/>
            <person name="Clum A."/>
            <person name="Copeland A."/>
            <person name="Grisel N."/>
            <person name="Haridas S."/>
            <person name="Kipfer T."/>
            <person name="LaButti K."/>
            <person name="Lindquist E."/>
            <person name="Lipzen A."/>
            <person name="Maire R."/>
            <person name="Meier B."/>
            <person name="Mihaltcheva S."/>
            <person name="Molinier V."/>
            <person name="Murat C."/>
            <person name="Poggeler S."/>
            <person name="Quandt C.A."/>
            <person name="Sperisen C."/>
            <person name="Tritt A."/>
            <person name="Tisserant E."/>
            <person name="Crous P.W."/>
            <person name="Henrissat B."/>
            <person name="Nehls U."/>
            <person name="Egli S."/>
            <person name="Spatafora J.W."/>
            <person name="Grigoriev I.V."/>
            <person name="Martin F.M."/>
        </authorList>
    </citation>
    <scope>NUCLEOTIDE SEQUENCE [LARGE SCALE GENOMIC DNA]</scope>
    <source>
        <strain evidence="8 9">CBS 207.34</strain>
    </source>
</reference>
<dbReference type="PROSITE" id="PS50850">
    <property type="entry name" value="MFS"/>
    <property type="match status" value="1"/>
</dbReference>
<feature type="transmembrane region" description="Helical" evidence="6">
    <location>
        <begin position="131"/>
        <end position="150"/>
    </location>
</feature>
<dbReference type="InterPro" id="IPR020846">
    <property type="entry name" value="MFS_dom"/>
</dbReference>
<keyword evidence="4 6" id="KW-1133">Transmembrane helix</keyword>
<feature type="transmembrane region" description="Helical" evidence="6">
    <location>
        <begin position="428"/>
        <end position="455"/>
    </location>
</feature>
<dbReference type="PANTHER" id="PTHR23502">
    <property type="entry name" value="MAJOR FACILITATOR SUPERFAMILY"/>
    <property type="match status" value="1"/>
</dbReference>
<protein>
    <submittedName>
        <fullName evidence="8">Multidrug resistance protein</fullName>
    </submittedName>
</protein>
<dbReference type="SUPFAM" id="SSF103473">
    <property type="entry name" value="MFS general substrate transporter"/>
    <property type="match status" value="1"/>
</dbReference>
<feature type="transmembrane region" description="Helical" evidence="6">
    <location>
        <begin position="250"/>
        <end position="279"/>
    </location>
</feature>
<keyword evidence="9" id="KW-1185">Reference proteome</keyword>
<name>A0A8E2ENL0_9PEZI</name>
<feature type="transmembrane region" description="Helical" evidence="6">
    <location>
        <begin position="403"/>
        <end position="422"/>
    </location>
</feature>
<dbReference type="PANTHER" id="PTHR23502:SF68">
    <property type="entry name" value="MULTIDRUG TRANSPORTER, PUTATIVE (AFU_ORTHOLOGUE AFUA_3G01120)-RELATED"/>
    <property type="match status" value="1"/>
</dbReference>
<dbReference type="Proteomes" id="UP000250140">
    <property type="component" value="Unassembled WGS sequence"/>
</dbReference>
<evidence type="ECO:0000256" key="5">
    <source>
        <dbReference type="ARBA" id="ARBA00023136"/>
    </source>
</evidence>
<feature type="transmembrane region" description="Helical" evidence="6">
    <location>
        <begin position="362"/>
        <end position="383"/>
    </location>
</feature>
<evidence type="ECO:0000256" key="6">
    <source>
        <dbReference type="SAM" id="Phobius"/>
    </source>
</evidence>
<accession>A0A8E2ENL0</accession>
<evidence type="ECO:0000313" key="9">
    <source>
        <dbReference type="Proteomes" id="UP000250140"/>
    </source>
</evidence>